<feature type="compositionally biased region" description="Polar residues" evidence="1">
    <location>
        <begin position="26"/>
        <end position="36"/>
    </location>
</feature>
<evidence type="ECO:0000256" key="1">
    <source>
        <dbReference type="SAM" id="MobiDB-lite"/>
    </source>
</evidence>
<proteinExistence type="predicted"/>
<evidence type="ECO:0000313" key="2">
    <source>
        <dbReference type="EnsemblPlants" id="OB08G17670.1"/>
    </source>
</evidence>
<dbReference type="AlphaFoldDB" id="J3MRN8"/>
<dbReference type="Proteomes" id="UP000006038">
    <property type="component" value="Chromosome 8"/>
</dbReference>
<sequence length="202" mass="21637">MAVGAAASRSSSSAVVATRAQPPANAASSSRTSGQHGFTLRTECRRAPEPARPRCHAPTAVGVVASRSSSSVVVATRVQPPANAASPLRASGQRGFTPRASVHRHHAQIWAKPDLATPLPPPYAFLPRWREKGAPPPPSSQSHGFRQPARATARQQQVGRAAPRSHASPPEPALRDDTGVFFLYFKPNSVSLDWNCKRLKFF</sequence>
<keyword evidence="3" id="KW-1185">Reference proteome</keyword>
<dbReference type="EnsemblPlants" id="OB08G17670.1">
    <property type="protein sequence ID" value="OB08G17670.1"/>
    <property type="gene ID" value="OB08G17670"/>
</dbReference>
<feature type="compositionally biased region" description="Basic and acidic residues" evidence="1">
    <location>
        <begin position="42"/>
        <end position="52"/>
    </location>
</feature>
<feature type="region of interest" description="Disordered" evidence="1">
    <location>
        <begin position="1"/>
        <end position="58"/>
    </location>
</feature>
<feature type="compositionally biased region" description="Low complexity" evidence="1">
    <location>
        <begin position="1"/>
        <end position="20"/>
    </location>
</feature>
<reference evidence="2" key="2">
    <citation type="submission" date="2013-04" db="UniProtKB">
        <authorList>
            <consortium name="EnsemblPlants"/>
        </authorList>
    </citation>
    <scope>IDENTIFICATION</scope>
</reference>
<feature type="region of interest" description="Disordered" evidence="1">
    <location>
        <begin position="126"/>
        <end position="173"/>
    </location>
</feature>
<feature type="compositionally biased region" description="Low complexity" evidence="1">
    <location>
        <begin position="146"/>
        <end position="157"/>
    </location>
</feature>
<reference evidence="2" key="1">
    <citation type="journal article" date="2013" name="Nat. Commun.">
        <title>Whole-genome sequencing of Oryza brachyantha reveals mechanisms underlying Oryza genome evolution.</title>
        <authorList>
            <person name="Chen J."/>
            <person name="Huang Q."/>
            <person name="Gao D."/>
            <person name="Wang J."/>
            <person name="Lang Y."/>
            <person name="Liu T."/>
            <person name="Li B."/>
            <person name="Bai Z."/>
            <person name="Luis Goicoechea J."/>
            <person name="Liang C."/>
            <person name="Chen C."/>
            <person name="Zhang W."/>
            <person name="Sun S."/>
            <person name="Liao Y."/>
            <person name="Zhang X."/>
            <person name="Yang L."/>
            <person name="Song C."/>
            <person name="Wang M."/>
            <person name="Shi J."/>
            <person name="Liu G."/>
            <person name="Liu J."/>
            <person name="Zhou H."/>
            <person name="Zhou W."/>
            <person name="Yu Q."/>
            <person name="An N."/>
            <person name="Chen Y."/>
            <person name="Cai Q."/>
            <person name="Wang B."/>
            <person name="Liu B."/>
            <person name="Min J."/>
            <person name="Huang Y."/>
            <person name="Wu H."/>
            <person name="Li Z."/>
            <person name="Zhang Y."/>
            <person name="Yin Y."/>
            <person name="Song W."/>
            <person name="Jiang J."/>
            <person name="Jackson S.A."/>
            <person name="Wing R.A."/>
            <person name="Wang J."/>
            <person name="Chen M."/>
        </authorList>
    </citation>
    <scope>NUCLEOTIDE SEQUENCE [LARGE SCALE GENOMIC DNA]</scope>
    <source>
        <strain evidence="2">cv. IRGC 101232</strain>
    </source>
</reference>
<protein>
    <submittedName>
        <fullName evidence="2">Uncharacterized protein</fullName>
    </submittedName>
</protein>
<organism evidence="2">
    <name type="scientific">Oryza brachyantha</name>
    <name type="common">malo sina</name>
    <dbReference type="NCBI Taxonomy" id="4533"/>
    <lineage>
        <taxon>Eukaryota</taxon>
        <taxon>Viridiplantae</taxon>
        <taxon>Streptophyta</taxon>
        <taxon>Embryophyta</taxon>
        <taxon>Tracheophyta</taxon>
        <taxon>Spermatophyta</taxon>
        <taxon>Magnoliopsida</taxon>
        <taxon>Liliopsida</taxon>
        <taxon>Poales</taxon>
        <taxon>Poaceae</taxon>
        <taxon>BOP clade</taxon>
        <taxon>Oryzoideae</taxon>
        <taxon>Oryzeae</taxon>
        <taxon>Oryzinae</taxon>
        <taxon>Oryza</taxon>
    </lineage>
</organism>
<evidence type="ECO:0000313" key="3">
    <source>
        <dbReference type="Proteomes" id="UP000006038"/>
    </source>
</evidence>
<dbReference type="Gramene" id="OB08G17670.1">
    <property type="protein sequence ID" value="OB08G17670.1"/>
    <property type="gene ID" value="OB08G17670"/>
</dbReference>
<name>J3MRN8_ORYBR</name>
<dbReference type="HOGENOM" id="CLU_1356529_0_0_1"/>
<accession>J3MRN8</accession>